<accession>A0A6C0LIW7</accession>
<protein>
    <submittedName>
        <fullName evidence="1">Uncharacterized protein</fullName>
    </submittedName>
</protein>
<sequence>MVDIVGVGIIDQGCQMYSNLDCCPPLPNYSSPISDDQFVLRNVELSNTSGEHWNVLNTVNASYPGGCPALAEAERNTMKKCQRMDYDRQEKVARRWDYNKYYYQDLNQGRRGYARGLSDDLDLTLSERNNTTSGWYNGKYGKAPGCAPYRVPNCEEDNCPPYNPYTCRRPSVNMDTMINKAYRWNTIYDEERNKYPQAFCKSGQGNTGYQFNSNERCEPDCYREY</sequence>
<dbReference type="EMBL" id="MN740509">
    <property type="protein sequence ID" value="QHU30483.1"/>
    <property type="molecule type" value="Genomic_DNA"/>
</dbReference>
<proteinExistence type="predicted"/>
<organism evidence="1">
    <name type="scientific">viral metagenome</name>
    <dbReference type="NCBI Taxonomy" id="1070528"/>
    <lineage>
        <taxon>unclassified sequences</taxon>
        <taxon>metagenomes</taxon>
        <taxon>organismal metagenomes</taxon>
    </lineage>
</organism>
<dbReference type="AlphaFoldDB" id="A0A6C0LIW7"/>
<reference evidence="1" key="1">
    <citation type="journal article" date="2020" name="Nature">
        <title>Giant virus diversity and host interactions through global metagenomics.</title>
        <authorList>
            <person name="Schulz F."/>
            <person name="Roux S."/>
            <person name="Paez-Espino D."/>
            <person name="Jungbluth S."/>
            <person name="Walsh D.A."/>
            <person name="Denef V.J."/>
            <person name="McMahon K.D."/>
            <person name="Konstantinidis K.T."/>
            <person name="Eloe-Fadrosh E.A."/>
            <person name="Kyrpides N.C."/>
            <person name="Woyke T."/>
        </authorList>
    </citation>
    <scope>NUCLEOTIDE SEQUENCE</scope>
    <source>
        <strain evidence="1">GVMAG-M-3300027833-19</strain>
    </source>
</reference>
<evidence type="ECO:0000313" key="1">
    <source>
        <dbReference type="EMBL" id="QHU30483.1"/>
    </source>
</evidence>
<name>A0A6C0LIW7_9ZZZZ</name>